<dbReference type="eggNOG" id="COG0463">
    <property type="taxonomic scope" value="Bacteria"/>
</dbReference>
<organism evidence="3 4">
    <name type="scientific">Lysobacter antibioticus</name>
    <dbReference type="NCBI Taxonomy" id="84531"/>
    <lineage>
        <taxon>Bacteria</taxon>
        <taxon>Pseudomonadati</taxon>
        <taxon>Pseudomonadota</taxon>
        <taxon>Gammaproteobacteria</taxon>
        <taxon>Lysobacterales</taxon>
        <taxon>Lysobacteraceae</taxon>
        <taxon>Lysobacter</taxon>
    </lineage>
</organism>
<name>A0A0S2F4P9_LYSAN</name>
<dbReference type="RefSeq" id="WP_082647617.1">
    <property type="nucleotide sequence ID" value="NZ_CP011129.1"/>
</dbReference>
<comment type="similarity">
    <text evidence="1">Belongs to the glycosyltransferase 2 family. WaaE/KdtX subfamily.</text>
</comment>
<dbReference type="InterPro" id="IPR001173">
    <property type="entry name" value="Glyco_trans_2-like"/>
</dbReference>
<keyword evidence="4" id="KW-1185">Reference proteome</keyword>
<dbReference type="InterPro" id="IPR029044">
    <property type="entry name" value="Nucleotide-diphossugar_trans"/>
</dbReference>
<dbReference type="CDD" id="cd02511">
    <property type="entry name" value="Beta4Glucosyltransferase"/>
    <property type="match status" value="1"/>
</dbReference>
<dbReference type="Proteomes" id="UP000060787">
    <property type="component" value="Chromosome"/>
</dbReference>
<evidence type="ECO:0000256" key="1">
    <source>
        <dbReference type="ARBA" id="ARBA00038494"/>
    </source>
</evidence>
<evidence type="ECO:0000259" key="2">
    <source>
        <dbReference type="Pfam" id="PF00535"/>
    </source>
</evidence>
<dbReference type="GO" id="GO:0016740">
    <property type="term" value="F:transferase activity"/>
    <property type="evidence" value="ECO:0007669"/>
    <property type="project" value="UniProtKB-KW"/>
</dbReference>
<proteinExistence type="inferred from homology"/>
<dbReference type="PATRIC" id="fig|84531.8.peg.375"/>
<reference evidence="3 4" key="1">
    <citation type="journal article" date="2015" name="BMC Genomics">
        <title>Comparative genomics and metabolic profiling of the genus Lysobacter.</title>
        <authorList>
            <person name="de Bruijn I."/>
            <person name="Cheng X."/>
            <person name="de Jager V."/>
            <person name="Exposito R.G."/>
            <person name="Watrous J."/>
            <person name="Patel N."/>
            <person name="Postma J."/>
            <person name="Dorrestein P.C."/>
            <person name="Kobayashi D."/>
            <person name="Raaijmakers J.M."/>
        </authorList>
    </citation>
    <scope>NUCLEOTIDE SEQUENCE [LARGE SCALE GENOMIC DNA]</scope>
    <source>
        <strain evidence="3 4">76</strain>
    </source>
</reference>
<feature type="domain" description="Glycosyltransferase 2-like" evidence="2">
    <location>
        <begin position="43"/>
        <end position="161"/>
    </location>
</feature>
<evidence type="ECO:0000313" key="3">
    <source>
        <dbReference type="EMBL" id="ALN78530.1"/>
    </source>
</evidence>
<dbReference type="EMBL" id="CP011129">
    <property type="protein sequence ID" value="ALN78530.1"/>
    <property type="molecule type" value="Genomic_DNA"/>
</dbReference>
<gene>
    <name evidence="3" type="ORF">LA76x_0368</name>
</gene>
<dbReference type="AlphaFoldDB" id="A0A0S2F4P9"/>
<dbReference type="PANTHER" id="PTHR43630">
    <property type="entry name" value="POLY-BETA-1,6-N-ACETYL-D-GLUCOSAMINE SYNTHASE"/>
    <property type="match status" value="1"/>
</dbReference>
<accession>A0A0S2F4P9</accession>
<dbReference type="KEGG" id="lab:LA76x_0368"/>
<keyword evidence="3" id="KW-0808">Transferase</keyword>
<dbReference type="PANTHER" id="PTHR43630:SF2">
    <property type="entry name" value="GLYCOSYLTRANSFERASE"/>
    <property type="match status" value="1"/>
</dbReference>
<dbReference type="STRING" id="84531.LA76x_0368"/>
<sequence>MVSPTDGLHNAGIRRAACRHQVSIIDTTRPAATTPTDGRPKLSACIIAFNEADRIGDCIASLAFCDEVVVVDSYSTDATAAIAQAAGARVLQRAFDGFRSQKHYAVEQAAHDWVLCLDADERVDARLRASIEAARARGFEDAAGYRFARLSEYFGKFLRHGNAYPDRVLRLFDRRRGGWRGKREIHEAASVDGAVATLAGDLIHYPYRSLEQQLGKTERYARMMAEHEYARGKRASLSKLVLAPAWRFWRGYVLRAGFLDGWHGLVYAYVRANYVRQKTIMLWMLERGQPLTTPPRKDDAGTPRD</sequence>
<evidence type="ECO:0000313" key="4">
    <source>
        <dbReference type="Proteomes" id="UP000060787"/>
    </source>
</evidence>
<dbReference type="Gene3D" id="3.90.550.10">
    <property type="entry name" value="Spore Coat Polysaccharide Biosynthesis Protein SpsA, Chain A"/>
    <property type="match status" value="1"/>
</dbReference>
<dbReference type="Pfam" id="PF00535">
    <property type="entry name" value="Glycos_transf_2"/>
    <property type="match status" value="1"/>
</dbReference>
<dbReference type="SUPFAM" id="SSF53448">
    <property type="entry name" value="Nucleotide-diphospho-sugar transferases"/>
    <property type="match status" value="1"/>
</dbReference>
<protein>
    <submittedName>
        <fullName evidence="3">Glycosyl transferase 2 family protein</fullName>
    </submittedName>
</protein>